<sequence>MSSHKITADDCGASLIILAAILLTYSAIFGLIRLIIRLTINGPFKVDDWAIATATIGFWAGPIWGDIASNEVRTWKDGPTCKPRKLDKYPRGTKINNLLGMSMH</sequence>
<evidence type="ECO:0000313" key="2">
    <source>
        <dbReference type="EMBL" id="KAJ5113986.1"/>
    </source>
</evidence>
<keyword evidence="3" id="KW-1185">Reference proteome</keyword>
<evidence type="ECO:0000256" key="1">
    <source>
        <dbReference type="SAM" id="Phobius"/>
    </source>
</evidence>
<keyword evidence="1" id="KW-0472">Membrane</keyword>
<keyword evidence="1" id="KW-1133">Transmembrane helix</keyword>
<feature type="transmembrane region" description="Helical" evidence="1">
    <location>
        <begin position="12"/>
        <end position="36"/>
    </location>
</feature>
<reference evidence="2" key="2">
    <citation type="journal article" date="2023" name="IMA Fungus">
        <title>Comparative genomic study of the Penicillium genus elucidates a diverse pangenome and 15 lateral gene transfer events.</title>
        <authorList>
            <person name="Petersen C."/>
            <person name="Sorensen T."/>
            <person name="Nielsen M.R."/>
            <person name="Sondergaard T.E."/>
            <person name="Sorensen J.L."/>
            <person name="Fitzpatrick D.A."/>
            <person name="Frisvad J.C."/>
            <person name="Nielsen K.L."/>
        </authorList>
    </citation>
    <scope>NUCLEOTIDE SEQUENCE</scope>
    <source>
        <strain evidence="2">IBT 30069</strain>
    </source>
</reference>
<gene>
    <name evidence="2" type="ORF">N7456_002520</name>
</gene>
<accession>A0A9W9KQC3</accession>
<dbReference type="Proteomes" id="UP001149165">
    <property type="component" value="Unassembled WGS sequence"/>
</dbReference>
<reference evidence="2" key="1">
    <citation type="submission" date="2022-11" db="EMBL/GenBank/DDBJ databases">
        <authorList>
            <person name="Petersen C."/>
        </authorList>
    </citation>
    <scope>NUCLEOTIDE SEQUENCE</scope>
    <source>
        <strain evidence="2">IBT 30069</strain>
    </source>
</reference>
<keyword evidence="1" id="KW-0812">Transmembrane</keyword>
<proteinExistence type="predicted"/>
<organism evidence="2 3">
    <name type="scientific">Penicillium angulare</name>
    <dbReference type="NCBI Taxonomy" id="116970"/>
    <lineage>
        <taxon>Eukaryota</taxon>
        <taxon>Fungi</taxon>
        <taxon>Dikarya</taxon>
        <taxon>Ascomycota</taxon>
        <taxon>Pezizomycotina</taxon>
        <taxon>Eurotiomycetes</taxon>
        <taxon>Eurotiomycetidae</taxon>
        <taxon>Eurotiales</taxon>
        <taxon>Aspergillaceae</taxon>
        <taxon>Penicillium</taxon>
    </lineage>
</organism>
<protein>
    <submittedName>
        <fullName evidence="2">Uncharacterized protein</fullName>
    </submittedName>
</protein>
<evidence type="ECO:0000313" key="3">
    <source>
        <dbReference type="Proteomes" id="UP001149165"/>
    </source>
</evidence>
<comment type="caution">
    <text evidence="2">The sequence shown here is derived from an EMBL/GenBank/DDBJ whole genome shotgun (WGS) entry which is preliminary data.</text>
</comment>
<dbReference type="EMBL" id="JAPQKH010000002">
    <property type="protein sequence ID" value="KAJ5113986.1"/>
    <property type="molecule type" value="Genomic_DNA"/>
</dbReference>
<name>A0A9W9KQC3_9EURO</name>
<dbReference type="AlphaFoldDB" id="A0A9W9KQC3"/>